<dbReference type="RefSeq" id="WP_141314377.1">
    <property type="nucleotide sequence ID" value="NZ_BJND01000075.1"/>
</dbReference>
<evidence type="ECO:0000313" key="1">
    <source>
        <dbReference type="EMBL" id="GEC09565.1"/>
    </source>
</evidence>
<evidence type="ECO:0000313" key="2">
    <source>
        <dbReference type="Proteomes" id="UP000317881"/>
    </source>
</evidence>
<keyword evidence="2" id="KW-1185">Reference proteome</keyword>
<accession>A0A4Y3VU12</accession>
<dbReference type="AlphaFoldDB" id="A0A4Y3VU12"/>
<protein>
    <submittedName>
        <fullName evidence="1">Uncharacterized protein</fullName>
    </submittedName>
</protein>
<gene>
    <name evidence="1" type="ORF">SSP24_72200</name>
</gene>
<dbReference type="Proteomes" id="UP000317881">
    <property type="component" value="Unassembled WGS sequence"/>
</dbReference>
<organism evidence="1 2">
    <name type="scientific">Streptomyces spinoverrucosus</name>
    <dbReference type="NCBI Taxonomy" id="284043"/>
    <lineage>
        <taxon>Bacteria</taxon>
        <taxon>Bacillati</taxon>
        <taxon>Actinomycetota</taxon>
        <taxon>Actinomycetes</taxon>
        <taxon>Kitasatosporales</taxon>
        <taxon>Streptomycetaceae</taxon>
        <taxon>Streptomyces</taxon>
    </lineage>
</organism>
<name>A0A4Y3VU12_9ACTN</name>
<reference evidence="1 2" key="1">
    <citation type="submission" date="2019-06" db="EMBL/GenBank/DDBJ databases">
        <title>Whole genome shotgun sequence of Streptomyces spinoverrucosus NBRC 14228.</title>
        <authorList>
            <person name="Hosoyama A."/>
            <person name="Uohara A."/>
            <person name="Ohji S."/>
            <person name="Ichikawa N."/>
        </authorList>
    </citation>
    <scope>NUCLEOTIDE SEQUENCE [LARGE SCALE GENOMIC DNA]</scope>
    <source>
        <strain evidence="1 2">NBRC 14228</strain>
    </source>
</reference>
<proteinExistence type="predicted"/>
<sequence>MESLPEPPSGLTSDEFFEFDITDREEFRGPVGFPHDQLAVCFQPRAGTGPLTCTVTLHALLGDGGGAAEATREELLGHLMRASMGDPLLDGSRQLEIRDGQGEYAWVTFRGFGWHDEACTRPVSSCYYTVSLRGHSTIRARVYGISPHYAPG</sequence>
<dbReference type="OrthoDB" id="9883043at2"/>
<dbReference type="EMBL" id="BJND01000075">
    <property type="protein sequence ID" value="GEC09565.1"/>
    <property type="molecule type" value="Genomic_DNA"/>
</dbReference>
<comment type="caution">
    <text evidence="1">The sequence shown here is derived from an EMBL/GenBank/DDBJ whole genome shotgun (WGS) entry which is preliminary data.</text>
</comment>